<dbReference type="Proteomes" id="UP000675664">
    <property type="component" value="Unassembled WGS sequence"/>
</dbReference>
<organism evidence="1 2">
    <name type="scientific">Sinanaerobacter chloroacetimidivorans</name>
    <dbReference type="NCBI Taxonomy" id="2818044"/>
    <lineage>
        <taxon>Bacteria</taxon>
        <taxon>Bacillati</taxon>
        <taxon>Bacillota</taxon>
        <taxon>Clostridia</taxon>
        <taxon>Peptostreptococcales</taxon>
        <taxon>Anaerovoracaceae</taxon>
        <taxon>Sinanaerobacter</taxon>
    </lineage>
</organism>
<dbReference type="RefSeq" id="WP_227016455.1">
    <property type="nucleotide sequence ID" value="NZ_JAGSND010000001.1"/>
</dbReference>
<name>A0A8J8AZL8_9FIRM</name>
<dbReference type="AlphaFoldDB" id="A0A8J8AZL8"/>
<gene>
    <name evidence="1" type="ORF">KCX82_00365</name>
</gene>
<reference evidence="1" key="1">
    <citation type="submission" date="2021-04" db="EMBL/GenBank/DDBJ databases">
        <title>Sinoanaerobacter chloroacetimidivorans sp. nov., an obligate anaerobic bacterium isolated from anaerobic sludge.</title>
        <authorList>
            <person name="Bao Y."/>
        </authorList>
    </citation>
    <scope>NUCLEOTIDE SEQUENCE</scope>
    <source>
        <strain evidence="1">BAD-6</strain>
    </source>
</reference>
<comment type="caution">
    <text evidence="1">The sequence shown here is derived from an EMBL/GenBank/DDBJ whole genome shotgun (WGS) entry which is preliminary data.</text>
</comment>
<dbReference type="EMBL" id="JAGSND010000001">
    <property type="protein sequence ID" value="MBR0596319.1"/>
    <property type="molecule type" value="Genomic_DNA"/>
</dbReference>
<reference evidence="1" key="2">
    <citation type="submission" date="2021-04" db="EMBL/GenBank/DDBJ databases">
        <authorList>
            <person name="Liu J."/>
        </authorList>
    </citation>
    <scope>NUCLEOTIDE SEQUENCE</scope>
    <source>
        <strain evidence="1">BAD-6</strain>
    </source>
</reference>
<keyword evidence="2" id="KW-1185">Reference proteome</keyword>
<accession>A0A8J8AZL8</accession>
<sequence>MRIKKLIVFILVFAAVYGFTAVDQAYSDMMDKEGSVGLSVRRVNPEYITVSMFGKSTAVNTRELSEDWNDFSEAVVDRLETATASIRGALGIEDPERDYSVFQLQML</sequence>
<evidence type="ECO:0000313" key="1">
    <source>
        <dbReference type="EMBL" id="MBR0596319.1"/>
    </source>
</evidence>
<proteinExistence type="predicted"/>
<protein>
    <submittedName>
        <fullName evidence="1">Uncharacterized protein</fullName>
    </submittedName>
</protein>
<evidence type="ECO:0000313" key="2">
    <source>
        <dbReference type="Proteomes" id="UP000675664"/>
    </source>
</evidence>